<proteinExistence type="predicted"/>
<feature type="compositionally biased region" description="Polar residues" evidence="1">
    <location>
        <begin position="83"/>
        <end position="92"/>
    </location>
</feature>
<reference evidence="2 3" key="1">
    <citation type="submission" date="2024-04" db="EMBL/GenBank/DDBJ databases">
        <authorList>
            <person name="Fracassetti M."/>
        </authorList>
    </citation>
    <scope>NUCLEOTIDE SEQUENCE [LARGE SCALE GENOMIC DNA]</scope>
</reference>
<evidence type="ECO:0000256" key="1">
    <source>
        <dbReference type="SAM" id="MobiDB-lite"/>
    </source>
</evidence>
<feature type="region of interest" description="Disordered" evidence="1">
    <location>
        <begin position="67"/>
        <end position="92"/>
    </location>
</feature>
<gene>
    <name evidence="2" type="ORF">LTRI10_LOCUS47932</name>
</gene>
<dbReference type="EMBL" id="OZ034821">
    <property type="protein sequence ID" value="CAL1408327.1"/>
    <property type="molecule type" value="Genomic_DNA"/>
</dbReference>
<dbReference type="Proteomes" id="UP001497516">
    <property type="component" value="Chromosome 8"/>
</dbReference>
<accession>A0AAV2GDN3</accession>
<name>A0AAV2GDN3_9ROSI</name>
<sequence length="142" mass="14835">MDQPRRTQRRVIGEPPMPPRMEPVIVNAEGAEQALEIEQEVAVGVAQELALGVDQEQALGIAQEQALEVAEEQDPEPTAAIPNGTNSGDANELTYQADTISEALTEAIGSGSNSGDANDLTDLAHISETLSEAIGSGSNSVE</sequence>
<dbReference type="AlphaFoldDB" id="A0AAV2GDN3"/>
<organism evidence="2 3">
    <name type="scientific">Linum trigynum</name>
    <dbReference type="NCBI Taxonomy" id="586398"/>
    <lineage>
        <taxon>Eukaryota</taxon>
        <taxon>Viridiplantae</taxon>
        <taxon>Streptophyta</taxon>
        <taxon>Embryophyta</taxon>
        <taxon>Tracheophyta</taxon>
        <taxon>Spermatophyta</taxon>
        <taxon>Magnoliopsida</taxon>
        <taxon>eudicotyledons</taxon>
        <taxon>Gunneridae</taxon>
        <taxon>Pentapetalae</taxon>
        <taxon>rosids</taxon>
        <taxon>fabids</taxon>
        <taxon>Malpighiales</taxon>
        <taxon>Linaceae</taxon>
        <taxon>Linum</taxon>
    </lineage>
</organism>
<keyword evidence="3" id="KW-1185">Reference proteome</keyword>
<evidence type="ECO:0000313" key="3">
    <source>
        <dbReference type="Proteomes" id="UP001497516"/>
    </source>
</evidence>
<protein>
    <submittedName>
        <fullName evidence="2">Uncharacterized protein</fullName>
    </submittedName>
</protein>
<evidence type="ECO:0000313" key="2">
    <source>
        <dbReference type="EMBL" id="CAL1408327.1"/>
    </source>
</evidence>
<feature type="region of interest" description="Disordered" evidence="1">
    <location>
        <begin position="1"/>
        <end position="21"/>
    </location>
</feature>